<sequence>MYPVAWAVVEKETKDTWAWFIGLLIKDLDINDQGAGWVFISDKQKGLIMSMTDYLPRAEHRMCARHIY</sequence>
<organism evidence="2 3">
    <name type="scientific">Aegilops tauschii subsp. strangulata</name>
    <name type="common">Goatgrass</name>
    <dbReference type="NCBI Taxonomy" id="200361"/>
    <lineage>
        <taxon>Eukaryota</taxon>
        <taxon>Viridiplantae</taxon>
        <taxon>Streptophyta</taxon>
        <taxon>Embryophyta</taxon>
        <taxon>Tracheophyta</taxon>
        <taxon>Spermatophyta</taxon>
        <taxon>Magnoliopsida</taxon>
        <taxon>Liliopsida</taxon>
        <taxon>Poales</taxon>
        <taxon>Poaceae</taxon>
        <taxon>BOP clade</taxon>
        <taxon>Pooideae</taxon>
        <taxon>Triticodae</taxon>
        <taxon>Triticeae</taxon>
        <taxon>Triticinae</taxon>
        <taxon>Aegilops</taxon>
    </lineage>
</organism>
<reference evidence="2" key="5">
    <citation type="journal article" date="2021" name="G3 (Bethesda)">
        <title>Aegilops tauschii genome assembly Aet v5.0 features greater sequence contiguity and improved annotation.</title>
        <authorList>
            <person name="Wang L."/>
            <person name="Zhu T."/>
            <person name="Rodriguez J.C."/>
            <person name="Deal K.R."/>
            <person name="Dubcovsky J."/>
            <person name="McGuire P.E."/>
            <person name="Lux T."/>
            <person name="Spannagl M."/>
            <person name="Mayer K.F.X."/>
            <person name="Baldrich P."/>
            <person name="Meyers B.C."/>
            <person name="Huo N."/>
            <person name="Gu Y.Q."/>
            <person name="Zhou H."/>
            <person name="Devos K.M."/>
            <person name="Bennetzen J.L."/>
            <person name="Unver T."/>
            <person name="Budak H."/>
            <person name="Gulick P.J."/>
            <person name="Galiba G."/>
            <person name="Kalapos B."/>
            <person name="Nelson D.R."/>
            <person name="Li P."/>
            <person name="You F.M."/>
            <person name="Luo M.C."/>
            <person name="Dvorak J."/>
        </authorList>
    </citation>
    <scope>NUCLEOTIDE SEQUENCE [LARGE SCALE GENOMIC DNA]</scope>
    <source>
        <strain evidence="2">cv. AL8/78</strain>
    </source>
</reference>
<evidence type="ECO:0000259" key="1">
    <source>
        <dbReference type="Pfam" id="PF10551"/>
    </source>
</evidence>
<dbReference type="InterPro" id="IPR018289">
    <property type="entry name" value="MULE_transposase_dom"/>
</dbReference>
<dbReference type="AlphaFoldDB" id="A0A453IVM6"/>
<keyword evidence="3" id="KW-1185">Reference proteome</keyword>
<dbReference type="Proteomes" id="UP000015105">
    <property type="component" value="Chromosome 4D"/>
</dbReference>
<feature type="domain" description="MULE transposase" evidence="1">
    <location>
        <begin position="2"/>
        <end position="68"/>
    </location>
</feature>
<evidence type="ECO:0000313" key="3">
    <source>
        <dbReference type="Proteomes" id="UP000015105"/>
    </source>
</evidence>
<reference evidence="2" key="3">
    <citation type="journal article" date="2017" name="Nature">
        <title>Genome sequence of the progenitor of the wheat D genome Aegilops tauschii.</title>
        <authorList>
            <person name="Luo M.C."/>
            <person name="Gu Y.Q."/>
            <person name="Puiu D."/>
            <person name="Wang H."/>
            <person name="Twardziok S.O."/>
            <person name="Deal K.R."/>
            <person name="Huo N."/>
            <person name="Zhu T."/>
            <person name="Wang L."/>
            <person name="Wang Y."/>
            <person name="McGuire P.E."/>
            <person name="Liu S."/>
            <person name="Long H."/>
            <person name="Ramasamy R.K."/>
            <person name="Rodriguez J.C."/>
            <person name="Van S.L."/>
            <person name="Yuan L."/>
            <person name="Wang Z."/>
            <person name="Xia Z."/>
            <person name="Xiao L."/>
            <person name="Anderson O.D."/>
            <person name="Ouyang S."/>
            <person name="Liang Y."/>
            <person name="Zimin A.V."/>
            <person name="Pertea G."/>
            <person name="Qi P."/>
            <person name="Bennetzen J.L."/>
            <person name="Dai X."/>
            <person name="Dawson M.W."/>
            <person name="Muller H.G."/>
            <person name="Kugler K."/>
            <person name="Rivarola-Duarte L."/>
            <person name="Spannagl M."/>
            <person name="Mayer K.F.X."/>
            <person name="Lu F.H."/>
            <person name="Bevan M.W."/>
            <person name="Leroy P."/>
            <person name="Li P."/>
            <person name="You F.M."/>
            <person name="Sun Q."/>
            <person name="Liu Z."/>
            <person name="Lyons E."/>
            <person name="Wicker T."/>
            <person name="Salzberg S.L."/>
            <person name="Devos K.M."/>
            <person name="Dvorak J."/>
        </authorList>
    </citation>
    <scope>NUCLEOTIDE SEQUENCE [LARGE SCALE GENOMIC DNA]</scope>
    <source>
        <strain evidence="2">cv. AL8/78</strain>
    </source>
</reference>
<dbReference type="EnsemblPlants" id="AET4Gv20700900.1">
    <property type="protein sequence ID" value="AET4Gv20700900.1"/>
    <property type="gene ID" value="AET4Gv20700900"/>
</dbReference>
<protein>
    <recommendedName>
        <fullName evidence="1">MULE transposase domain-containing protein</fullName>
    </recommendedName>
</protein>
<reference evidence="2" key="4">
    <citation type="submission" date="2019-03" db="UniProtKB">
        <authorList>
            <consortium name="EnsemblPlants"/>
        </authorList>
    </citation>
    <scope>IDENTIFICATION</scope>
</reference>
<evidence type="ECO:0000313" key="2">
    <source>
        <dbReference type="EnsemblPlants" id="AET4Gv20700900.1"/>
    </source>
</evidence>
<reference evidence="3" key="2">
    <citation type="journal article" date="2017" name="Nat. Plants">
        <title>The Aegilops tauschii genome reveals multiple impacts of transposons.</title>
        <authorList>
            <person name="Zhao G."/>
            <person name="Zou C."/>
            <person name="Li K."/>
            <person name="Wang K."/>
            <person name="Li T."/>
            <person name="Gao L."/>
            <person name="Zhang X."/>
            <person name="Wang H."/>
            <person name="Yang Z."/>
            <person name="Liu X."/>
            <person name="Jiang W."/>
            <person name="Mao L."/>
            <person name="Kong X."/>
            <person name="Jiao Y."/>
            <person name="Jia J."/>
        </authorList>
    </citation>
    <scope>NUCLEOTIDE SEQUENCE [LARGE SCALE GENOMIC DNA]</scope>
    <source>
        <strain evidence="3">cv. AL8/78</strain>
    </source>
</reference>
<reference evidence="3" key="1">
    <citation type="journal article" date="2014" name="Science">
        <title>Ancient hybridizations among the ancestral genomes of bread wheat.</title>
        <authorList>
            <consortium name="International Wheat Genome Sequencing Consortium,"/>
            <person name="Marcussen T."/>
            <person name="Sandve S.R."/>
            <person name="Heier L."/>
            <person name="Spannagl M."/>
            <person name="Pfeifer M."/>
            <person name="Jakobsen K.S."/>
            <person name="Wulff B.B."/>
            <person name="Steuernagel B."/>
            <person name="Mayer K.F."/>
            <person name="Olsen O.A."/>
        </authorList>
    </citation>
    <scope>NUCLEOTIDE SEQUENCE [LARGE SCALE GENOMIC DNA]</scope>
    <source>
        <strain evidence="3">cv. AL8/78</strain>
    </source>
</reference>
<dbReference type="PANTHER" id="PTHR31973">
    <property type="entry name" value="POLYPROTEIN, PUTATIVE-RELATED"/>
    <property type="match status" value="1"/>
</dbReference>
<name>A0A453IVM6_AEGTS</name>
<dbReference type="PANTHER" id="PTHR31973:SF187">
    <property type="entry name" value="MUTATOR TRANSPOSASE MUDRA PROTEIN"/>
    <property type="match status" value="1"/>
</dbReference>
<proteinExistence type="predicted"/>
<dbReference type="Gramene" id="AET4Gv20700900.1">
    <property type="protein sequence ID" value="AET4Gv20700900.1"/>
    <property type="gene ID" value="AET4Gv20700900"/>
</dbReference>
<accession>A0A453IVM6</accession>
<dbReference type="Pfam" id="PF10551">
    <property type="entry name" value="MULE"/>
    <property type="match status" value="1"/>
</dbReference>